<feature type="compositionally biased region" description="Gly residues" evidence="2">
    <location>
        <begin position="34"/>
        <end position="45"/>
    </location>
</feature>
<dbReference type="AlphaFoldDB" id="K8EDQ0"/>
<evidence type="ECO:0000313" key="4">
    <source>
        <dbReference type="Proteomes" id="UP000198341"/>
    </source>
</evidence>
<dbReference type="GeneID" id="19016163"/>
<dbReference type="SUPFAM" id="SSF53067">
    <property type="entry name" value="Actin-like ATPase domain"/>
    <property type="match status" value="2"/>
</dbReference>
<dbReference type="CDD" id="cd10210">
    <property type="entry name" value="ASKHA_NBD_Arp6"/>
    <property type="match status" value="1"/>
</dbReference>
<dbReference type="STRING" id="41875.K8EDQ0"/>
<sequence length="593" mass="66328">MKELQTPHKLRLKVEAERLMSSDKTASKNTSSFTGGGKGKGGGGKPSSDTKSMPPIIHKNIIVLDNGGDTIKIGFAGQRSPTALVPNCACRPQGTKATIIGVDSKDIPDINGLIVRRPIDRGYLTNSQLQKDIWAHCIHEVLKVSETEVKKCWLVMTEPPMNFSTSRQEMDRIVLEEFGFEGVVFVSGALCAMKAHLWQTKDEDLENGDDDDEEKNENAMMEIDDVTDKEYMGFNKAPPRVRASKKQRIKWAREAMTGCVLDVGFSFAHASPVFDGRVADHHVKRLNLGGRALTNYLKELISYRQWNVMDEFALIEDVKLKSVYCQENGDIYEALKEAKKKIRENKIAIKYVLPDGVNTLRGFLADSVLANDGDDASSSESEINEDDDLQTRRRKLKKQKEKAAKGAGSMELAPDAQSLVLVNERFMVPEILFHPSDIGLNQCGIAELVAQSVHHDEANDSLRDQTVEALMWLNVIVTGGCAKIPGLVERLAREIRQFAPAIYPVSVRALDDPISDVFLGLSLLSSTDDDHRPLRDPIQTFCLKHGTKRDEYCVKKNNNSNTYRNERIEQYDRFESTPLGRVKDMHYASSEKT</sequence>
<reference evidence="3 4" key="1">
    <citation type="submission" date="2011-10" db="EMBL/GenBank/DDBJ databases">
        <authorList>
            <person name="Genoscope - CEA"/>
        </authorList>
    </citation>
    <scope>NUCLEOTIDE SEQUENCE [LARGE SCALE GENOMIC DNA]</scope>
    <source>
        <strain evidence="3 4">RCC 1105</strain>
    </source>
</reference>
<keyword evidence="4" id="KW-1185">Reference proteome</keyword>
<dbReference type="RefSeq" id="XP_007513697.1">
    <property type="nucleotide sequence ID" value="XM_007513635.1"/>
</dbReference>
<dbReference type="PANTHER" id="PTHR11937">
    <property type="entry name" value="ACTIN"/>
    <property type="match status" value="1"/>
</dbReference>
<dbReference type="Pfam" id="PF00022">
    <property type="entry name" value="Actin"/>
    <property type="match status" value="1"/>
</dbReference>
<proteinExistence type="inferred from homology"/>
<feature type="compositionally biased region" description="Acidic residues" evidence="2">
    <location>
        <begin position="372"/>
        <end position="388"/>
    </location>
</feature>
<evidence type="ECO:0000313" key="3">
    <source>
        <dbReference type="EMBL" id="CCO16222.1"/>
    </source>
</evidence>
<protein>
    <submittedName>
        <fullName evidence="3">At3g33520-like protein</fullName>
    </submittedName>
</protein>
<organism evidence="3 4">
    <name type="scientific">Bathycoccus prasinos</name>
    <dbReference type="NCBI Taxonomy" id="41875"/>
    <lineage>
        <taxon>Eukaryota</taxon>
        <taxon>Viridiplantae</taxon>
        <taxon>Chlorophyta</taxon>
        <taxon>Mamiellophyceae</taxon>
        <taxon>Mamiellales</taxon>
        <taxon>Bathycoccaceae</taxon>
        <taxon>Bathycoccus</taxon>
    </lineage>
</organism>
<accession>K8EDQ0</accession>
<feature type="compositionally biased region" description="Polar residues" evidence="2">
    <location>
        <begin position="22"/>
        <end position="33"/>
    </location>
</feature>
<name>K8EDQ0_9CHLO</name>
<evidence type="ECO:0000256" key="2">
    <source>
        <dbReference type="SAM" id="MobiDB-lite"/>
    </source>
</evidence>
<dbReference type="InterPro" id="IPR043129">
    <property type="entry name" value="ATPase_NBD"/>
</dbReference>
<dbReference type="eggNOG" id="KOG0676">
    <property type="taxonomic scope" value="Eukaryota"/>
</dbReference>
<dbReference type="OrthoDB" id="6220758at2759"/>
<gene>
    <name evidence="3" type="ORF">Bathy04g01380</name>
</gene>
<dbReference type="Gene3D" id="3.30.420.40">
    <property type="match status" value="4"/>
</dbReference>
<dbReference type="InterPro" id="IPR004000">
    <property type="entry name" value="Actin"/>
</dbReference>
<dbReference type="KEGG" id="bpg:Bathy04g01380"/>
<evidence type="ECO:0000256" key="1">
    <source>
        <dbReference type="RuleBase" id="RU000487"/>
    </source>
</evidence>
<feature type="region of interest" description="Disordered" evidence="2">
    <location>
        <begin position="1"/>
        <end position="55"/>
    </location>
</feature>
<dbReference type="EMBL" id="FO082275">
    <property type="protein sequence ID" value="CCO16222.1"/>
    <property type="molecule type" value="Genomic_DNA"/>
</dbReference>
<dbReference type="SMART" id="SM00268">
    <property type="entry name" value="ACTIN"/>
    <property type="match status" value="1"/>
</dbReference>
<dbReference type="Gene3D" id="3.90.640.10">
    <property type="entry name" value="Actin, Chain A, domain 4"/>
    <property type="match status" value="2"/>
</dbReference>
<dbReference type="Proteomes" id="UP000198341">
    <property type="component" value="Chromosome 4"/>
</dbReference>
<feature type="region of interest" description="Disordered" evidence="2">
    <location>
        <begin position="372"/>
        <end position="409"/>
    </location>
</feature>
<comment type="similarity">
    <text evidence="1">Belongs to the actin family.</text>
</comment>
<feature type="compositionally biased region" description="Basic and acidic residues" evidence="2">
    <location>
        <begin position="1"/>
        <end position="21"/>
    </location>
</feature>